<evidence type="ECO:0000313" key="3">
    <source>
        <dbReference type="Proteomes" id="UP000299102"/>
    </source>
</evidence>
<name>A0A4C1TDA9_EUMVA</name>
<reference evidence="2 3" key="1">
    <citation type="journal article" date="2019" name="Commun. Biol.">
        <title>The bagworm genome reveals a unique fibroin gene that provides high tensile strength.</title>
        <authorList>
            <person name="Kono N."/>
            <person name="Nakamura H."/>
            <person name="Ohtoshi R."/>
            <person name="Tomita M."/>
            <person name="Numata K."/>
            <person name="Arakawa K."/>
        </authorList>
    </citation>
    <scope>NUCLEOTIDE SEQUENCE [LARGE SCALE GENOMIC DNA]</scope>
</reference>
<organism evidence="2 3">
    <name type="scientific">Eumeta variegata</name>
    <name type="common">Bagworm moth</name>
    <name type="synonym">Eumeta japonica</name>
    <dbReference type="NCBI Taxonomy" id="151549"/>
    <lineage>
        <taxon>Eukaryota</taxon>
        <taxon>Metazoa</taxon>
        <taxon>Ecdysozoa</taxon>
        <taxon>Arthropoda</taxon>
        <taxon>Hexapoda</taxon>
        <taxon>Insecta</taxon>
        <taxon>Pterygota</taxon>
        <taxon>Neoptera</taxon>
        <taxon>Endopterygota</taxon>
        <taxon>Lepidoptera</taxon>
        <taxon>Glossata</taxon>
        <taxon>Ditrysia</taxon>
        <taxon>Tineoidea</taxon>
        <taxon>Psychidae</taxon>
        <taxon>Oiketicinae</taxon>
        <taxon>Eumeta</taxon>
    </lineage>
</organism>
<comment type="caution">
    <text evidence="2">The sequence shown here is derived from an EMBL/GenBank/DDBJ whole genome shotgun (WGS) entry which is preliminary data.</text>
</comment>
<keyword evidence="3" id="KW-1185">Reference proteome</keyword>
<feature type="chain" id="PRO_5020041936" evidence="1">
    <location>
        <begin position="16"/>
        <end position="140"/>
    </location>
</feature>
<sequence>MISITIGLSVAPVLSVVPVSPAQGAARSKPPAVLQKVHSHYFYENKSPKKIVNEQLYNILRNDLRKLFPTEFELLPCLSRVSLFRLPQRPPLVTRRPPRAVGLEFRISACGILKKDLQDLIFEAASAAAVCDADTGGVSS</sequence>
<accession>A0A4C1TDA9</accession>
<proteinExistence type="predicted"/>
<dbReference type="Proteomes" id="UP000299102">
    <property type="component" value="Unassembled WGS sequence"/>
</dbReference>
<evidence type="ECO:0000256" key="1">
    <source>
        <dbReference type="SAM" id="SignalP"/>
    </source>
</evidence>
<keyword evidence="1" id="KW-0732">Signal</keyword>
<protein>
    <submittedName>
        <fullName evidence="2">Uncharacterized protein</fullName>
    </submittedName>
</protein>
<gene>
    <name evidence="2" type="ORF">EVAR_92940_1</name>
</gene>
<dbReference type="EMBL" id="BGZK01000046">
    <property type="protein sequence ID" value="GBP11438.1"/>
    <property type="molecule type" value="Genomic_DNA"/>
</dbReference>
<feature type="signal peptide" evidence="1">
    <location>
        <begin position="1"/>
        <end position="15"/>
    </location>
</feature>
<dbReference type="AlphaFoldDB" id="A0A4C1TDA9"/>
<evidence type="ECO:0000313" key="2">
    <source>
        <dbReference type="EMBL" id="GBP11438.1"/>
    </source>
</evidence>